<dbReference type="HOGENOM" id="CLU_2374029_0_0_1"/>
<dbReference type="Proteomes" id="UP000053989">
    <property type="component" value="Unassembled WGS sequence"/>
</dbReference>
<sequence length="95" mass="10639">MDVQSYAERERLRARLACGKWGNPLRFADKKLFPYPHSPSPIPHTIQLHWVACLHHPALALCSSLSSFGYGVRCVCPLPLYVIDGGYLHGPRRAA</sequence>
<name>A0A0C3D812_9AGAM</name>
<dbReference type="EMBL" id="KN822218">
    <property type="protein sequence ID" value="KIM52246.1"/>
    <property type="molecule type" value="Genomic_DNA"/>
</dbReference>
<protein>
    <submittedName>
        <fullName evidence="1">Uncharacterized protein</fullName>
    </submittedName>
</protein>
<keyword evidence="2" id="KW-1185">Reference proteome</keyword>
<gene>
    <name evidence="1" type="ORF">SCLCIDRAFT_1223928</name>
</gene>
<reference evidence="1 2" key="1">
    <citation type="submission" date="2014-04" db="EMBL/GenBank/DDBJ databases">
        <authorList>
            <consortium name="DOE Joint Genome Institute"/>
            <person name="Kuo A."/>
            <person name="Kohler A."/>
            <person name="Nagy L.G."/>
            <person name="Floudas D."/>
            <person name="Copeland A."/>
            <person name="Barry K.W."/>
            <person name="Cichocki N."/>
            <person name="Veneault-Fourrey C."/>
            <person name="LaButti K."/>
            <person name="Lindquist E.A."/>
            <person name="Lipzen A."/>
            <person name="Lundell T."/>
            <person name="Morin E."/>
            <person name="Murat C."/>
            <person name="Sun H."/>
            <person name="Tunlid A."/>
            <person name="Henrissat B."/>
            <person name="Grigoriev I.V."/>
            <person name="Hibbett D.S."/>
            <person name="Martin F."/>
            <person name="Nordberg H.P."/>
            <person name="Cantor M.N."/>
            <person name="Hua S.X."/>
        </authorList>
    </citation>
    <scope>NUCLEOTIDE SEQUENCE [LARGE SCALE GENOMIC DNA]</scope>
    <source>
        <strain evidence="1 2">Foug A</strain>
    </source>
</reference>
<dbReference type="InParanoid" id="A0A0C3D812"/>
<evidence type="ECO:0000313" key="2">
    <source>
        <dbReference type="Proteomes" id="UP000053989"/>
    </source>
</evidence>
<dbReference type="AlphaFoldDB" id="A0A0C3D812"/>
<evidence type="ECO:0000313" key="1">
    <source>
        <dbReference type="EMBL" id="KIM52246.1"/>
    </source>
</evidence>
<reference evidence="2" key="2">
    <citation type="submission" date="2015-01" db="EMBL/GenBank/DDBJ databases">
        <title>Evolutionary Origins and Diversification of the Mycorrhizal Mutualists.</title>
        <authorList>
            <consortium name="DOE Joint Genome Institute"/>
            <consortium name="Mycorrhizal Genomics Consortium"/>
            <person name="Kohler A."/>
            <person name="Kuo A."/>
            <person name="Nagy L.G."/>
            <person name="Floudas D."/>
            <person name="Copeland A."/>
            <person name="Barry K.W."/>
            <person name="Cichocki N."/>
            <person name="Veneault-Fourrey C."/>
            <person name="LaButti K."/>
            <person name="Lindquist E.A."/>
            <person name="Lipzen A."/>
            <person name="Lundell T."/>
            <person name="Morin E."/>
            <person name="Murat C."/>
            <person name="Riley R."/>
            <person name="Ohm R."/>
            <person name="Sun H."/>
            <person name="Tunlid A."/>
            <person name="Henrissat B."/>
            <person name="Grigoriev I.V."/>
            <person name="Hibbett D.S."/>
            <person name="Martin F."/>
        </authorList>
    </citation>
    <scope>NUCLEOTIDE SEQUENCE [LARGE SCALE GENOMIC DNA]</scope>
    <source>
        <strain evidence="2">Foug A</strain>
    </source>
</reference>
<proteinExistence type="predicted"/>
<accession>A0A0C3D812</accession>
<organism evidence="1 2">
    <name type="scientific">Scleroderma citrinum Foug A</name>
    <dbReference type="NCBI Taxonomy" id="1036808"/>
    <lineage>
        <taxon>Eukaryota</taxon>
        <taxon>Fungi</taxon>
        <taxon>Dikarya</taxon>
        <taxon>Basidiomycota</taxon>
        <taxon>Agaricomycotina</taxon>
        <taxon>Agaricomycetes</taxon>
        <taxon>Agaricomycetidae</taxon>
        <taxon>Boletales</taxon>
        <taxon>Sclerodermatineae</taxon>
        <taxon>Sclerodermataceae</taxon>
        <taxon>Scleroderma</taxon>
    </lineage>
</organism>